<evidence type="ECO:0000256" key="5">
    <source>
        <dbReference type="ARBA" id="ARBA00023304"/>
    </source>
</evidence>
<organism evidence="8 9">
    <name type="scientific">Methanocaldococcus infernus (strain DSM 11812 / JCM 15783 / ME)</name>
    <dbReference type="NCBI Taxonomy" id="573063"/>
    <lineage>
        <taxon>Archaea</taxon>
        <taxon>Methanobacteriati</taxon>
        <taxon>Methanobacteriota</taxon>
        <taxon>Methanomada group</taxon>
        <taxon>Methanococci</taxon>
        <taxon>Methanococcales</taxon>
        <taxon>Methanocaldococcaceae</taxon>
        <taxon>Methanocaldococcus</taxon>
    </lineage>
</organism>
<protein>
    <recommendedName>
        <fullName evidence="6">Acetolactate synthase small subunit</fullName>
        <shortName evidence="6">AHAS</shortName>
        <shortName evidence="6">ALS</shortName>
        <ecNumber evidence="6">2.2.1.6</ecNumber>
    </recommendedName>
    <alternativeName>
        <fullName evidence="6">Acetohydroxy-acid synthase small subunit</fullName>
    </alternativeName>
</protein>
<evidence type="ECO:0000259" key="7">
    <source>
        <dbReference type="PROSITE" id="PS51671"/>
    </source>
</evidence>
<dbReference type="InterPro" id="IPR039557">
    <property type="entry name" value="AHAS_ACT"/>
</dbReference>
<dbReference type="SUPFAM" id="SSF55021">
    <property type="entry name" value="ACT-like"/>
    <property type="match status" value="2"/>
</dbReference>
<dbReference type="Gene3D" id="3.30.70.1150">
    <property type="entry name" value="ACT-like. Chain A, domain 2"/>
    <property type="match status" value="1"/>
</dbReference>
<comment type="pathway">
    <text evidence="2 6">Amino-acid biosynthesis; L-valine biosynthesis; L-valine from pyruvate: step 1/4.</text>
</comment>
<dbReference type="GO" id="GO:0009097">
    <property type="term" value="P:isoleucine biosynthetic process"/>
    <property type="evidence" value="ECO:0007669"/>
    <property type="project" value="UniProtKB-UniRule"/>
</dbReference>
<dbReference type="UniPathway" id="UPA00047">
    <property type="reaction ID" value="UER00055"/>
</dbReference>
<evidence type="ECO:0000256" key="1">
    <source>
        <dbReference type="ARBA" id="ARBA00004974"/>
    </source>
</evidence>
<evidence type="ECO:0000313" key="9">
    <source>
        <dbReference type="Proteomes" id="UP000002061"/>
    </source>
</evidence>
<name>D5VST4_METIM</name>
<dbReference type="GO" id="GO:0009099">
    <property type="term" value="P:L-valine biosynthetic process"/>
    <property type="evidence" value="ECO:0007669"/>
    <property type="project" value="UniProtKB-UniRule"/>
</dbReference>
<dbReference type="GeneID" id="9131992"/>
<dbReference type="InterPro" id="IPR027271">
    <property type="entry name" value="Acetolactate_synth/TF_NikR_C"/>
</dbReference>
<keyword evidence="9" id="KW-1185">Reference proteome</keyword>
<dbReference type="InterPro" id="IPR002912">
    <property type="entry name" value="ACT_dom"/>
</dbReference>
<reference evidence="8" key="1">
    <citation type="submission" date="2010-04" db="EMBL/GenBank/DDBJ databases">
        <title>Complete sequence of Methanocaldococcus infernus ME.</title>
        <authorList>
            <consortium name="US DOE Joint Genome Institute"/>
            <person name="Lucas S."/>
            <person name="Copeland A."/>
            <person name="Lapidus A."/>
            <person name="Cheng J.-F."/>
            <person name="Bruce D."/>
            <person name="Goodwin L."/>
            <person name="Pitluck S."/>
            <person name="Munk A.C."/>
            <person name="Detter J.C."/>
            <person name="Han C."/>
            <person name="Tapia R."/>
            <person name="Land M."/>
            <person name="Hauser L."/>
            <person name="Kyrpides N."/>
            <person name="Mikhailova N."/>
            <person name="Sieprawska-Lupa M."/>
            <person name="Whitman W.B."/>
            <person name="Woyke T."/>
        </authorList>
    </citation>
    <scope>NUCLEOTIDE SEQUENCE [LARGE SCALE GENOMIC DNA]</scope>
    <source>
        <strain evidence="8">ME</strain>
    </source>
</reference>
<dbReference type="eggNOG" id="arCOG04445">
    <property type="taxonomic scope" value="Archaea"/>
</dbReference>
<dbReference type="Pfam" id="PF22629">
    <property type="entry name" value="ACT_AHAS_ss"/>
    <property type="match status" value="1"/>
</dbReference>
<dbReference type="NCBIfam" id="TIGR00119">
    <property type="entry name" value="acolac_sm"/>
    <property type="match status" value="1"/>
</dbReference>
<dbReference type="PANTHER" id="PTHR30239">
    <property type="entry name" value="ACETOLACTATE SYNTHASE SMALL SUBUNIT"/>
    <property type="match status" value="1"/>
</dbReference>
<dbReference type="Proteomes" id="UP000002061">
    <property type="component" value="Chromosome"/>
</dbReference>
<accession>D5VST4</accession>
<comment type="catalytic activity">
    <reaction evidence="6">
        <text>2 pyruvate + H(+) = (2S)-2-acetolactate + CO2</text>
        <dbReference type="Rhea" id="RHEA:25249"/>
        <dbReference type="ChEBI" id="CHEBI:15361"/>
        <dbReference type="ChEBI" id="CHEBI:15378"/>
        <dbReference type="ChEBI" id="CHEBI:16526"/>
        <dbReference type="ChEBI" id="CHEBI:58476"/>
        <dbReference type="EC" id="2.2.1.6"/>
    </reaction>
</comment>
<keyword evidence="5 6" id="KW-0100">Branched-chain amino acid biosynthesis</keyword>
<dbReference type="InterPro" id="IPR054480">
    <property type="entry name" value="AHAS_small-like_ACT"/>
</dbReference>
<gene>
    <name evidence="8" type="ordered locus">Metin_0979</name>
</gene>
<dbReference type="CDD" id="cd04878">
    <property type="entry name" value="ACT_AHAS"/>
    <property type="match status" value="1"/>
</dbReference>
<dbReference type="RefSeq" id="WP_013100383.1">
    <property type="nucleotide sequence ID" value="NC_014122.1"/>
</dbReference>
<comment type="similarity">
    <text evidence="3 6">Belongs to the acetolactate synthase small subunit family.</text>
</comment>
<dbReference type="UniPathway" id="UPA00049">
    <property type="reaction ID" value="UER00059"/>
</dbReference>
<keyword evidence="6 8" id="KW-0808">Transferase</keyword>
<dbReference type="KEGG" id="mif:Metin_0979"/>
<evidence type="ECO:0000256" key="2">
    <source>
        <dbReference type="ARBA" id="ARBA00005025"/>
    </source>
</evidence>
<dbReference type="GO" id="GO:0005829">
    <property type="term" value="C:cytosol"/>
    <property type="evidence" value="ECO:0007669"/>
    <property type="project" value="TreeGrafter"/>
</dbReference>
<comment type="function">
    <text evidence="6">Catalyzes the conversion of 2 pyruvate molecules into acetolactate in the first common step of the biosynthetic pathway of the branched-amino acids such as leucine, isoleucine, and valine.</text>
</comment>
<dbReference type="InterPro" id="IPR045865">
    <property type="entry name" value="ACT-like_dom_sf"/>
</dbReference>
<dbReference type="Gene3D" id="3.30.70.260">
    <property type="match status" value="1"/>
</dbReference>
<dbReference type="GO" id="GO:1990610">
    <property type="term" value="F:acetolactate synthase regulator activity"/>
    <property type="evidence" value="ECO:0007669"/>
    <property type="project" value="UniProtKB-UniRule"/>
</dbReference>
<feature type="domain" description="ACT" evidence="7">
    <location>
        <begin position="6"/>
        <end position="80"/>
    </location>
</feature>
<comment type="subunit">
    <text evidence="6">Dimer of large and small chains.</text>
</comment>
<dbReference type="AlphaFoldDB" id="D5VST4"/>
<dbReference type="HOGENOM" id="CLU_055003_1_3_2"/>
<comment type="pathway">
    <text evidence="1 6">Amino-acid biosynthesis; L-isoleucine biosynthesis; L-isoleucine from 2-oxobutanoate: step 1/4.</text>
</comment>
<dbReference type="NCBIfam" id="NF008864">
    <property type="entry name" value="PRK11895.1"/>
    <property type="match status" value="1"/>
</dbReference>
<evidence type="ECO:0000313" key="8">
    <source>
        <dbReference type="EMBL" id="ADG13637.1"/>
    </source>
</evidence>
<keyword evidence="4 6" id="KW-0028">Amino-acid biosynthesis</keyword>
<dbReference type="PROSITE" id="PS51671">
    <property type="entry name" value="ACT"/>
    <property type="match status" value="1"/>
</dbReference>
<dbReference type="EMBL" id="CP002009">
    <property type="protein sequence ID" value="ADG13637.1"/>
    <property type="molecule type" value="Genomic_DNA"/>
</dbReference>
<evidence type="ECO:0000256" key="4">
    <source>
        <dbReference type="ARBA" id="ARBA00022605"/>
    </source>
</evidence>
<dbReference type="GO" id="GO:0003984">
    <property type="term" value="F:acetolactate synthase activity"/>
    <property type="evidence" value="ECO:0007669"/>
    <property type="project" value="UniProtKB-UniRule"/>
</dbReference>
<dbReference type="FunFam" id="3.30.70.260:FF:000001">
    <property type="entry name" value="Acetolactate synthase, small subunit"/>
    <property type="match status" value="1"/>
</dbReference>
<evidence type="ECO:0000256" key="6">
    <source>
        <dbReference type="RuleBase" id="RU368092"/>
    </source>
</evidence>
<dbReference type="OrthoDB" id="85792at2157"/>
<dbReference type="FunFam" id="3.30.70.1150:FF:000001">
    <property type="entry name" value="Acetolactate synthase small subunit"/>
    <property type="match status" value="1"/>
</dbReference>
<dbReference type="InterPro" id="IPR004789">
    <property type="entry name" value="Acetalactate_synth_ssu"/>
</dbReference>
<dbReference type="EC" id="2.2.1.6" evidence="6"/>
<dbReference type="InterPro" id="IPR019455">
    <property type="entry name" value="Acetolactate_synth_ssu_C"/>
</dbReference>
<sequence length="167" mass="18545">MEGRHVISALVLNKPGVLQRISGLFTRRGFNIHSITVGETENPNISRMTIVVNGDDKILEQVVKQLNKLIDVIKVSELKEKRAVERELCLIKVYAPTETAKSQVIQYANIFRGRIVDLSPESLIVEITGSEDKIDAFIELVKPLGIKEMARTGVTALARGPKVLKSK</sequence>
<dbReference type="STRING" id="573063.Metin_0979"/>
<proteinExistence type="inferred from homology"/>
<dbReference type="Pfam" id="PF10369">
    <property type="entry name" value="ALS_ss_C"/>
    <property type="match status" value="1"/>
</dbReference>
<dbReference type="PANTHER" id="PTHR30239:SF0">
    <property type="entry name" value="ACETOLACTATE SYNTHASE SMALL SUBUNIT 1, CHLOROPLASTIC"/>
    <property type="match status" value="1"/>
</dbReference>
<evidence type="ECO:0000256" key="3">
    <source>
        <dbReference type="ARBA" id="ARBA00006341"/>
    </source>
</evidence>